<dbReference type="EMBL" id="AP026073">
    <property type="protein sequence ID" value="BDM66709.1"/>
    <property type="molecule type" value="Genomic_DNA"/>
</dbReference>
<organism evidence="2 3">
    <name type="scientific">Streptomyces nigrescens</name>
    <dbReference type="NCBI Taxonomy" id="1920"/>
    <lineage>
        <taxon>Bacteria</taxon>
        <taxon>Bacillati</taxon>
        <taxon>Actinomycetota</taxon>
        <taxon>Actinomycetes</taxon>
        <taxon>Kitasatosporales</taxon>
        <taxon>Streptomycetaceae</taxon>
        <taxon>Streptomyces</taxon>
    </lineage>
</organism>
<accession>A0ABM7ZJZ6</accession>
<gene>
    <name evidence="2" type="ORF">HEK616_01960</name>
</gene>
<name>A0ABM7ZJZ6_STRNI</name>
<evidence type="ECO:0000313" key="3">
    <source>
        <dbReference type="Proteomes" id="UP001059597"/>
    </source>
</evidence>
<feature type="compositionally biased region" description="Basic and acidic residues" evidence="1">
    <location>
        <begin position="30"/>
        <end position="42"/>
    </location>
</feature>
<dbReference type="Proteomes" id="UP001059597">
    <property type="component" value="Chromosome"/>
</dbReference>
<dbReference type="RefSeq" id="WP_261950993.1">
    <property type="nucleotide sequence ID" value="NZ_AP026073.1"/>
</dbReference>
<keyword evidence="3" id="KW-1185">Reference proteome</keyword>
<evidence type="ECO:0000256" key="1">
    <source>
        <dbReference type="SAM" id="MobiDB-lite"/>
    </source>
</evidence>
<protein>
    <submittedName>
        <fullName evidence="2">Uncharacterized protein</fullName>
    </submittedName>
</protein>
<evidence type="ECO:0000313" key="2">
    <source>
        <dbReference type="EMBL" id="BDM66709.1"/>
    </source>
</evidence>
<feature type="region of interest" description="Disordered" evidence="1">
    <location>
        <begin position="25"/>
        <end position="67"/>
    </location>
</feature>
<proteinExistence type="predicted"/>
<reference evidence="2" key="1">
    <citation type="submission" date="2022-06" db="EMBL/GenBank/DDBJ databases">
        <title>Complete genome sequence of Streptomyces nigrescens HEK616.</title>
        <authorList>
            <person name="Asamizu S."/>
            <person name="Onaka H."/>
        </authorList>
    </citation>
    <scope>NUCLEOTIDE SEQUENCE</scope>
    <source>
        <strain evidence="2">HEK616</strain>
    </source>
</reference>
<sequence length="67" mass="6952">MARIIINGDHHGDIGTVISDTSGPVALNGDIHDGDTHGDQDTGSRTFSGDGMTVIKGDHHGTISHSF</sequence>